<organism evidence="1 2">
    <name type="scientific">Streptomyces cuspidosporus</name>
    <dbReference type="NCBI Taxonomy" id="66882"/>
    <lineage>
        <taxon>Bacteria</taxon>
        <taxon>Bacillati</taxon>
        <taxon>Actinomycetota</taxon>
        <taxon>Actinomycetes</taxon>
        <taxon>Kitasatosporales</taxon>
        <taxon>Streptomycetaceae</taxon>
        <taxon>Streptomyces</taxon>
    </lineage>
</organism>
<dbReference type="RefSeq" id="WP_346173936.1">
    <property type="nucleotide sequence ID" value="NZ_BAAASD010000005.1"/>
</dbReference>
<evidence type="ECO:0000313" key="2">
    <source>
        <dbReference type="Proteomes" id="UP001500253"/>
    </source>
</evidence>
<proteinExistence type="predicted"/>
<accession>A0ABP5SMD5</accession>
<evidence type="ECO:0008006" key="3">
    <source>
        <dbReference type="Google" id="ProtNLM"/>
    </source>
</evidence>
<comment type="caution">
    <text evidence="1">The sequence shown here is derived from an EMBL/GenBank/DDBJ whole genome shotgun (WGS) entry which is preliminary data.</text>
</comment>
<sequence>MTTKDPKWAPPSGYDVKVARTGKQQDAVGTSETVGSAIPAMDWILDTGASLSDTLIAWDRGDLAPLPVGTAWDVVRLQQPAGWAAIRMLRKMESPLGPVLYAHLAVEVPVPVHAADDWDLPGATVLGAGETLLVPHARIVAPRTQHGRTWIVAPHQQPLLTDANDLYGAYFAALAKAGEKRGVLR</sequence>
<dbReference type="Proteomes" id="UP001500253">
    <property type="component" value="Unassembled WGS sequence"/>
</dbReference>
<evidence type="ECO:0000313" key="1">
    <source>
        <dbReference type="EMBL" id="GAA2334579.1"/>
    </source>
</evidence>
<name>A0ABP5SMD5_9ACTN</name>
<dbReference type="EMBL" id="BAAASD010000005">
    <property type="protein sequence ID" value="GAA2334579.1"/>
    <property type="molecule type" value="Genomic_DNA"/>
</dbReference>
<reference evidence="2" key="1">
    <citation type="journal article" date="2019" name="Int. J. Syst. Evol. Microbiol.">
        <title>The Global Catalogue of Microorganisms (GCM) 10K type strain sequencing project: providing services to taxonomists for standard genome sequencing and annotation.</title>
        <authorList>
            <consortium name="The Broad Institute Genomics Platform"/>
            <consortium name="The Broad Institute Genome Sequencing Center for Infectious Disease"/>
            <person name="Wu L."/>
            <person name="Ma J."/>
        </authorList>
    </citation>
    <scope>NUCLEOTIDE SEQUENCE [LARGE SCALE GENOMIC DNA]</scope>
    <source>
        <strain evidence="2">JCM 4316</strain>
    </source>
</reference>
<protein>
    <recommendedName>
        <fullName evidence="3">Peptidase A2 domain-containing protein</fullName>
    </recommendedName>
</protein>
<gene>
    <name evidence="1" type="ORF">GCM10010246_18140</name>
</gene>
<keyword evidence="2" id="KW-1185">Reference proteome</keyword>